<dbReference type="Gene3D" id="2.70.150.10">
    <property type="entry name" value="Calcium-transporting ATPase, cytoplasmic transduction domain A"/>
    <property type="match status" value="1"/>
</dbReference>
<dbReference type="Pfam" id="PF00122">
    <property type="entry name" value="E1-E2_ATPase"/>
    <property type="match status" value="1"/>
</dbReference>
<feature type="domain" description="P-type ATPase A" evidence="2">
    <location>
        <begin position="86"/>
        <end position="234"/>
    </location>
</feature>
<dbReference type="GO" id="GO:0005886">
    <property type="term" value="C:plasma membrane"/>
    <property type="evidence" value="ECO:0007669"/>
    <property type="project" value="TreeGrafter"/>
</dbReference>
<dbReference type="KEGG" id="acan:ACA1_133150"/>
<evidence type="ECO:0000259" key="2">
    <source>
        <dbReference type="Pfam" id="PF00122"/>
    </source>
</evidence>
<dbReference type="SUPFAM" id="SSF81653">
    <property type="entry name" value="Calcium ATPase, transduction domain A"/>
    <property type="match status" value="1"/>
</dbReference>
<gene>
    <name evidence="3" type="ORF">ACA1_133150</name>
</gene>
<dbReference type="RefSeq" id="XP_004341913.1">
    <property type="nucleotide sequence ID" value="XM_004341865.1"/>
</dbReference>
<proteinExistence type="predicted"/>
<keyword evidence="1" id="KW-0472">Membrane</keyword>
<reference evidence="3 4" key="1">
    <citation type="journal article" date="2013" name="Genome Biol.">
        <title>Genome of Acanthamoeba castellanii highlights extensive lateral gene transfer and early evolution of tyrosine kinase signaling.</title>
        <authorList>
            <person name="Clarke M."/>
            <person name="Lohan A.J."/>
            <person name="Liu B."/>
            <person name="Lagkouvardos I."/>
            <person name="Roy S."/>
            <person name="Zafar N."/>
            <person name="Bertelli C."/>
            <person name="Schilde C."/>
            <person name="Kianianmomeni A."/>
            <person name="Burglin T.R."/>
            <person name="Frech C."/>
            <person name="Turcotte B."/>
            <person name="Kopec K.O."/>
            <person name="Synnott J.M."/>
            <person name="Choo C."/>
            <person name="Paponov I."/>
            <person name="Finkler A."/>
            <person name="Soon Heng Tan C."/>
            <person name="Hutchins A.P."/>
            <person name="Weinmeier T."/>
            <person name="Rattei T."/>
            <person name="Chu J.S."/>
            <person name="Gimenez G."/>
            <person name="Irimia M."/>
            <person name="Rigden D.J."/>
            <person name="Fitzpatrick D.A."/>
            <person name="Lorenzo-Morales J."/>
            <person name="Bateman A."/>
            <person name="Chiu C.H."/>
            <person name="Tang P."/>
            <person name="Hegemann P."/>
            <person name="Fromm H."/>
            <person name="Raoult D."/>
            <person name="Greub G."/>
            <person name="Miranda-Saavedra D."/>
            <person name="Chen N."/>
            <person name="Nash P."/>
            <person name="Ginger M.L."/>
            <person name="Horn M."/>
            <person name="Schaap P."/>
            <person name="Caler L."/>
            <person name="Loftus B."/>
        </authorList>
    </citation>
    <scope>NUCLEOTIDE SEQUENCE [LARGE SCALE GENOMIC DNA]</scope>
    <source>
        <strain evidence="3 4">Neff</strain>
    </source>
</reference>
<accession>L8H504</accession>
<feature type="transmembrane region" description="Helical" evidence="1">
    <location>
        <begin position="40"/>
        <end position="59"/>
    </location>
</feature>
<dbReference type="InterPro" id="IPR059000">
    <property type="entry name" value="ATPase_P-type_domA"/>
</dbReference>
<organism evidence="3 4">
    <name type="scientific">Acanthamoeba castellanii (strain ATCC 30010 / Neff)</name>
    <dbReference type="NCBI Taxonomy" id="1257118"/>
    <lineage>
        <taxon>Eukaryota</taxon>
        <taxon>Amoebozoa</taxon>
        <taxon>Discosea</taxon>
        <taxon>Longamoebia</taxon>
        <taxon>Centramoebida</taxon>
        <taxon>Acanthamoebidae</taxon>
        <taxon>Acanthamoeba</taxon>
    </lineage>
</organism>
<evidence type="ECO:0000313" key="4">
    <source>
        <dbReference type="Proteomes" id="UP000011083"/>
    </source>
</evidence>
<keyword evidence="4" id="KW-1185">Reference proteome</keyword>
<dbReference type="GO" id="GO:0045332">
    <property type="term" value="P:phospholipid translocation"/>
    <property type="evidence" value="ECO:0007669"/>
    <property type="project" value="TreeGrafter"/>
</dbReference>
<sequence>MSPSSSSILRRVIVLGETHANRSYCSNKLQTAKYETTWQLLVYGLISCIFSSVASVYFFTVGNKVFEMLCLFWFNKKDQINDKRINSRKVKVVTRAGMVTKERKDLMVGDLVHIEECIGTTGEERVEVPADLLLIYSDTRSVFLDMSSLTGEKDSVQRKVPLGLEIERPDSDPLYGVLYATEPKPDLEQFKAELRIGTRRYDCTYENMILAGSYLFKGRDVYGIVVATGKDTKIRLKQKPTGKKSWSLQNRLNIITTVTLIFLFSFILLGTSGYTASHEDALFFQAVAMYFLLFNGLIAQTLQFTLDAVRGIQTFDVDAEVKNPCAVEQLGLTQAIVFDKVCYFLCFSKAQPVPT</sequence>
<feature type="transmembrane region" description="Helical" evidence="1">
    <location>
        <begin position="252"/>
        <end position="276"/>
    </location>
</feature>
<dbReference type="PANTHER" id="PTHR24092">
    <property type="entry name" value="PROBABLE PHOSPHOLIPID-TRANSPORTING ATPASE"/>
    <property type="match status" value="1"/>
</dbReference>
<dbReference type="EMBL" id="KB007930">
    <property type="protein sequence ID" value="ELR19813.1"/>
    <property type="molecule type" value="Genomic_DNA"/>
</dbReference>
<protein>
    <submittedName>
        <fullName evidence="3">Ptype transporting ATPase-like protein</fullName>
    </submittedName>
</protein>
<evidence type="ECO:0000256" key="1">
    <source>
        <dbReference type="SAM" id="Phobius"/>
    </source>
</evidence>
<dbReference type="STRING" id="1257118.L8H504"/>
<dbReference type="Proteomes" id="UP000011083">
    <property type="component" value="Unassembled WGS sequence"/>
</dbReference>
<keyword evidence="1" id="KW-0812">Transmembrane</keyword>
<name>L8H504_ACACF</name>
<dbReference type="AlphaFoldDB" id="L8H504"/>
<dbReference type="InterPro" id="IPR008250">
    <property type="entry name" value="ATPase_P-typ_transduc_dom_A_sf"/>
</dbReference>
<dbReference type="GeneID" id="14920642"/>
<feature type="transmembrane region" description="Helical" evidence="1">
    <location>
        <begin position="282"/>
        <end position="302"/>
    </location>
</feature>
<keyword evidence="1" id="KW-1133">Transmembrane helix</keyword>
<evidence type="ECO:0000313" key="3">
    <source>
        <dbReference type="EMBL" id="ELR19813.1"/>
    </source>
</evidence>
<dbReference type="VEuPathDB" id="AmoebaDB:ACA1_133150"/>
<dbReference type="GO" id="GO:0140326">
    <property type="term" value="F:ATPase-coupled intramembrane lipid transporter activity"/>
    <property type="evidence" value="ECO:0007669"/>
    <property type="project" value="TreeGrafter"/>
</dbReference>